<dbReference type="EMBL" id="AZST01000987">
    <property type="protein sequence ID" value="KEP46691.1"/>
    <property type="molecule type" value="Genomic_DNA"/>
</dbReference>
<dbReference type="Gene3D" id="1.20.1260.10">
    <property type="match status" value="1"/>
</dbReference>
<dbReference type="PANTHER" id="PTHR34400:SF4">
    <property type="entry name" value="MEMBRANE PROTEIN"/>
    <property type="match status" value="1"/>
</dbReference>
<proteinExistence type="predicted"/>
<dbReference type="InterPro" id="IPR026820">
    <property type="entry name" value="VioB/RebD_dom"/>
</dbReference>
<protein>
    <submittedName>
        <fullName evidence="2">Ferritin-like protein</fullName>
    </submittedName>
</protein>
<dbReference type="HOGENOM" id="CLU_043311_1_0_1"/>
<sequence length="384" mass="42911">MSHHVGARTQPIYKAPTAPPNPGEWTLVALRQHLQTAVLLELYTIPLYLFSAYSIKREPGTQGTNEADAQDTILEIVVQEMFHLGLAGNLLTALRGRPQVYGEAFTPKYPSEILYEGVLMTLAPAKKSQIENFAEVEQPVPHRVDITEEKASTRTLGQYESIGQFYESLKQGLQELHKRLGDDIFDQDSAKRQWEGRKGTPLTTIVDLPTALEKLELIIEQGEGGPSEPSGKSHFDEFTRLSKLDLDVYPLASNPKTSQFENREDTYPVMLAFDAAFSYLLWTLEAGWTYGGPDEDKKKKMRANLHILMVDVLGPIARFLVTQKLQTFNKNAAPPFNLYIFRPDTSPLQEFQKLVGDAANKYPQSAELKAAVAKVAGLFDLGDV</sequence>
<dbReference type="InterPro" id="IPR012347">
    <property type="entry name" value="Ferritin-like"/>
</dbReference>
<accession>A0A074RHV8</accession>
<name>A0A074RHV8_9AGAM</name>
<feature type="domain" description="Iminophenyl-pyruvate dimer synthase" evidence="1">
    <location>
        <begin position="34"/>
        <end position="242"/>
    </location>
</feature>
<gene>
    <name evidence="2" type="ORF">V565_185740</name>
</gene>
<dbReference type="OrthoDB" id="3143730at2759"/>
<keyword evidence="3" id="KW-1185">Reference proteome</keyword>
<dbReference type="Pfam" id="PF12902">
    <property type="entry name" value="Ferritin-like"/>
    <property type="match status" value="1"/>
</dbReference>
<dbReference type="AlphaFoldDB" id="A0A074RHV8"/>
<dbReference type="PANTHER" id="PTHR34400">
    <property type="match status" value="1"/>
</dbReference>
<organism evidence="2 3">
    <name type="scientific">Rhizoctonia solani 123E</name>
    <dbReference type="NCBI Taxonomy" id="1423351"/>
    <lineage>
        <taxon>Eukaryota</taxon>
        <taxon>Fungi</taxon>
        <taxon>Dikarya</taxon>
        <taxon>Basidiomycota</taxon>
        <taxon>Agaricomycotina</taxon>
        <taxon>Agaricomycetes</taxon>
        <taxon>Cantharellales</taxon>
        <taxon>Ceratobasidiaceae</taxon>
        <taxon>Rhizoctonia</taxon>
    </lineage>
</organism>
<evidence type="ECO:0000313" key="2">
    <source>
        <dbReference type="EMBL" id="KEP46691.1"/>
    </source>
</evidence>
<comment type="caution">
    <text evidence="2">The sequence shown here is derived from an EMBL/GenBank/DDBJ whole genome shotgun (WGS) entry which is preliminary data.</text>
</comment>
<dbReference type="Proteomes" id="UP000027456">
    <property type="component" value="Unassembled WGS sequence"/>
</dbReference>
<evidence type="ECO:0000259" key="1">
    <source>
        <dbReference type="Pfam" id="PF12902"/>
    </source>
</evidence>
<evidence type="ECO:0000313" key="3">
    <source>
        <dbReference type="Proteomes" id="UP000027456"/>
    </source>
</evidence>
<reference evidence="2 3" key="1">
    <citation type="submission" date="2013-12" db="EMBL/GenBank/DDBJ databases">
        <authorList>
            <person name="Cubeta M."/>
            <person name="Pakala S."/>
            <person name="Fedorova N."/>
            <person name="Thomas E."/>
            <person name="Dean R."/>
            <person name="Jabaji S."/>
            <person name="Neate S."/>
            <person name="Toda T."/>
            <person name="Tavantzis S."/>
            <person name="Vilgalys R."/>
            <person name="Bharathan N."/>
            <person name="Pakala S."/>
            <person name="Losada L.S."/>
            <person name="Zafar N."/>
            <person name="Nierman W."/>
        </authorList>
    </citation>
    <scope>NUCLEOTIDE SEQUENCE [LARGE SCALE GENOMIC DNA]</scope>
    <source>
        <strain evidence="2 3">123E</strain>
    </source>
</reference>